<sequence length="112" mass="12790">MKPEQIKAALSKNVTVSARRKLHIAASRKGYVPFRDAAYILESAINTTLTTALVDEIRALRKILKIEAIDSKESWELFREKYFKTDLMQLAKEAIHRTAWVDELEADNKEGA</sequence>
<organism evidence="1 2">
    <name type="scientific">Gemmata palustris</name>
    <dbReference type="NCBI Taxonomy" id="2822762"/>
    <lineage>
        <taxon>Bacteria</taxon>
        <taxon>Pseudomonadati</taxon>
        <taxon>Planctomycetota</taxon>
        <taxon>Planctomycetia</taxon>
        <taxon>Gemmatales</taxon>
        <taxon>Gemmataceae</taxon>
        <taxon>Gemmata</taxon>
    </lineage>
</organism>
<comment type="caution">
    <text evidence="1">The sequence shown here is derived from an EMBL/GenBank/DDBJ whole genome shotgun (WGS) entry which is preliminary data.</text>
</comment>
<proteinExistence type="predicted"/>
<evidence type="ECO:0000313" key="1">
    <source>
        <dbReference type="EMBL" id="MBP3958389.1"/>
    </source>
</evidence>
<protein>
    <submittedName>
        <fullName evidence="1">Uncharacterized protein</fullName>
    </submittedName>
</protein>
<accession>A0ABS5BXC0</accession>
<keyword evidence="2" id="KW-1185">Reference proteome</keyword>
<reference evidence="1 2" key="1">
    <citation type="submission" date="2021-04" db="EMBL/GenBank/DDBJ databases">
        <authorList>
            <person name="Ivanova A."/>
        </authorList>
    </citation>
    <scope>NUCLEOTIDE SEQUENCE [LARGE SCALE GENOMIC DNA]</scope>
    <source>
        <strain evidence="1 2">G18</strain>
    </source>
</reference>
<gene>
    <name evidence="1" type="ORF">J8F10_24330</name>
</gene>
<dbReference type="RefSeq" id="WP_210658330.1">
    <property type="nucleotide sequence ID" value="NZ_JAGKQQ010000001.1"/>
</dbReference>
<evidence type="ECO:0000313" key="2">
    <source>
        <dbReference type="Proteomes" id="UP000676565"/>
    </source>
</evidence>
<dbReference type="Proteomes" id="UP000676565">
    <property type="component" value="Unassembled WGS sequence"/>
</dbReference>
<name>A0ABS5BXC0_9BACT</name>
<dbReference type="EMBL" id="JAGKQQ010000001">
    <property type="protein sequence ID" value="MBP3958389.1"/>
    <property type="molecule type" value="Genomic_DNA"/>
</dbReference>